<keyword evidence="2" id="KW-1003">Cell membrane</keyword>
<dbReference type="Proteomes" id="UP000318834">
    <property type="component" value="Unassembled WGS sequence"/>
</dbReference>
<dbReference type="GO" id="GO:0005886">
    <property type="term" value="C:plasma membrane"/>
    <property type="evidence" value="ECO:0007669"/>
    <property type="project" value="UniProtKB-SubCell"/>
</dbReference>
<gene>
    <name evidence="9" type="ORF">E6H05_04715</name>
</gene>
<evidence type="ECO:0000256" key="6">
    <source>
        <dbReference type="ARBA" id="ARBA00038076"/>
    </source>
</evidence>
<accession>A0A537IXK3</accession>
<dbReference type="AlphaFoldDB" id="A0A537IXK3"/>
<proteinExistence type="inferred from homology"/>
<comment type="subcellular location">
    <subcellularLocation>
        <location evidence="1">Cell membrane</location>
        <topology evidence="1">Multi-pass membrane protein</topology>
    </subcellularLocation>
</comment>
<organism evidence="9 10">
    <name type="scientific">Candidatus Segetimicrobium genomatis</name>
    <dbReference type="NCBI Taxonomy" id="2569760"/>
    <lineage>
        <taxon>Bacteria</taxon>
        <taxon>Bacillati</taxon>
        <taxon>Candidatus Sysuimicrobiota</taxon>
        <taxon>Candidatus Sysuimicrobiia</taxon>
        <taxon>Candidatus Sysuimicrobiales</taxon>
        <taxon>Candidatus Segetimicrobiaceae</taxon>
        <taxon>Candidatus Segetimicrobium</taxon>
    </lineage>
</organism>
<feature type="transmembrane region" description="Helical" evidence="7">
    <location>
        <begin position="66"/>
        <end position="86"/>
    </location>
</feature>
<dbReference type="EMBL" id="VBAP01000031">
    <property type="protein sequence ID" value="TMI76030.1"/>
    <property type="molecule type" value="Genomic_DNA"/>
</dbReference>
<name>A0A537IXK3_9BACT</name>
<evidence type="ECO:0000256" key="2">
    <source>
        <dbReference type="ARBA" id="ARBA00022475"/>
    </source>
</evidence>
<keyword evidence="3 7" id="KW-0812">Transmembrane</keyword>
<dbReference type="InterPro" id="IPR050250">
    <property type="entry name" value="Macrolide_Exporter_MacB"/>
</dbReference>
<feature type="transmembrane region" description="Helical" evidence="7">
    <location>
        <begin position="32"/>
        <end position="54"/>
    </location>
</feature>
<dbReference type="PANTHER" id="PTHR30572:SF4">
    <property type="entry name" value="ABC TRANSPORTER PERMEASE YTRF"/>
    <property type="match status" value="1"/>
</dbReference>
<dbReference type="PANTHER" id="PTHR30572">
    <property type="entry name" value="MEMBRANE COMPONENT OF TRANSPORTER-RELATED"/>
    <property type="match status" value="1"/>
</dbReference>
<protein>
    <submittedName>
        <fullName evidence="9">FtsX-like permease family protein</fullName>
    </submittedName>
</protein>
<evidence type="ECO:0000256" key="1">
    <source>
        <dbReference type="ARBA" id="ARBA00004651"/>
    </source>
</evidence>
<evidence type="ECO:0000256" key="5">
    <source>
        <dbReference type="ARBA" id="ARBA00023136"/>
    </source>
</evidence>
<dbReference type="Pfam" id="PF02687">
    <property type="entry name" value="FtsX"/>
    <property type="match status" value="1"/>
</dbReference>
<comment type="similarity">
    <text evidence="6">Belongs to the ABC-4 integral membrane protein family.</text>
</comment>
<reference evidence="9 10" key="1">
    <citation type="journal article" date="2019" name="Nat. Microbiol.">
        <title>Mediterranean grassland soil C-N compound turnover is dependent on rainfall and depth, and is mediated by genomically divergent microorganisms.</title>
        <authorList>
            <person name="Diamond S."/>
            <person name="Andeer P.F."/>
            <person name="Li Z."/>
            <person name="Crits-Christoph A."/>
            <person name="Burstein D."/>
            <person name="Anantharaman K."/>
            <person name="Lane K.R."/>
            <person name="Thomas B.C."/>
            <person name="Pan C."/>
            <person name="Northen T.R."/>
            <person name="Banfield J.F."/>
        </authorList>
    </citation>
    <scope>NUCLEOTIDE SEQUENCE [LARGE SCALE GENOMIC DNA]</scope>
    <source>
        <strain evidence="9">NP_8</strain>
    </source>
</reference>
<evidence type="ECO:0000256" key="3">
    <source>
        <dbReference type="ARBA" id="ARBA00022692"/>
    </source>
</evidence>
<evidence type="ECO:0000313" key="10">
    <source>
        <dbReference type="Proteomes" id="UP000318834"/>
    </source>
</evidence>
<dbReference type="InterPro" id="IPR003838">
    <property type="entry name" value="ABC3_permease_C"/>
</dbReference>
<feature type="domain" description="ABC3 transporter permease C-terminal" evidence="8">
    <location>
        <begin position="2"/>
        <end position="96"/>
    </location>
</feature>
<evidence type="ECO:0000256" key="4">
    <source>
        <dbReference type="ARBA" id="ARBA00022989"/>
    </source>
</evidence>
<keyword evidence="5 7" id="KW-0472">Membrane</keyword>
<sequence length="103" mass="10875">LVSVTERTREIGLRKAVGATQADVLLQFLVEAVLLSVSGGVLGIVVGAVGAQLLSRTLGWATIMSVQAALLAFVFSVAVGVFFGYYPARRAASLHPIEALRYE</sequence>
<evidence type="ECO:0000256" key="7">
    <source>
        <dbReference type="SAM" id="Phobius"/>
    </source>
</evidence>
<evidence type="ECO:0000313" key="9">
    <source>
        <dbReference type="EMBL" id="TMI76030.1"/>
    </source>
</evidence>
<evidence type="ECO:0000259" key="8">
    <source>
        <dbReference type="Pfam" id="PF02687"/>
    </source>
</evidence>
<dbReference type="GO" id="GO:0022857">
    <property type="term" value="F:transmembrane transporter activity"/>
    <property type="evidence" value="ECO:0007669"/>
    <property type="project" value="TreeGrafter"/>
</dbReference>
<comment type="caution">
    <text evidence="9">The sequence shown here is derived from an EMBL/GenBank/DDBJ whole genome shotgun (WGS) entry which is preliminary data.</text>
</comment>
<keyword evidence="4 7" id="KW-1133">Transmembrane helix</keyword>
<feature type="non-terminal residue" evidence="9">
    <location>
        <position position="1"/>
    </location>
</feature>